<organism evidence="1 2">
    <name type="scientific">Candidatus Staskawiczbacteria bacterium RIFOXYB1_FULL_37_44</name>
    <dbReference type="NCBI Taxonomy" id="1802223"/>
    <lineage>
        <taxon>Bacteria</taxon>
        <taxon>Candidatus Staskawicziibacteriota</taxon>
    </lineage>
</organism>
<protein>
    <submittedName>
        <fullName evidence="1">Uncharacterized protein</fullName>
    </submittedName>
</protein>
<dbReference type="Proteomes" id="UP000178650">
    <property type="component" value="Unassembled WGS sequence"/>
</dbReference>
<evidence type="ECO:0000313" key="2">
    <source>
        <dbReference type="Proteomes" id="UP000178650"/>
    </source>
</evidence>
<dbReference type="STRING" id="1802223.A2358_00355"/>
<accession>A0A1G2IXH0</accession>
<proteinExistence type="predicted"/>
<gene>
    <name evidence="1" type="ORF">A2358_00355</name>
</gene>
<name>A0A1G2IXH0_9BACT</name>
<evidence type="ECO:0000313" key="1">
    <source>
        <dbReference type="EMBL" id="OGZ79402.1"/>
    </source>
</evidence>
<reference evidence="1 2" key="1">
    <citation type="journal article" date="2016" name="Nat. Commun.">
        <title>Thousands of microbial genomes shed light on interconnected biogeochemical processes in an aquifer system.</title>
        <authorList>
            <person name="Anantharaman K."/>
            <person name="Brown C.T."/>
            <person name="Hug L.A."/>
            <person name="Sharon I."/>
            <person name="Castelle C.J."/>
            <person name="Probst A.J."/>
            <person name="Thomas B.C."/>
            <person name="Singh A."/>
            <person name="Wilkins M.J."/>
            <person name="Karaoz U."/>
            <person name="Brodie E.L."/>
            <person name="Williams K.H."/>
            <person name="Hubbard S.S."/>
            <person name="Banfield J.F."/>
        </authorList>
    </citation>
    <scope>NUCLEOTIDE SEQUENCE [LARGE SCALE GENOMIC DNA]</scope>
</reference>
<sequence>MRVNKCDLCQKEISFEQRVVAGTGFSFSPDAELCLECGEPVLRFLRRHKIIDKNNKKIKEI</sequence>
<comment type="caution">
    <text evidence="1">The sequence shown here is derived from an EMBL/GenBank/DDBJ whole genome shotgun (WGS) entry which is preliminary data.</text>
</comment>
<dbReference type="EMBL" id="MHPJ01000004">
    <property type="protein sequence ID" value="OGZ79402.1"/>
    <property type="molecule type" value="Genomic_DNA"/>
</dbReference>
<dbReference type="AlphaFoldDB" id="A0A1G2IXH0"/>